<evidence type="ECO:0000313" key="3">
    <source>
        <dbReference type="Proteomes" id="UP000596742"/>
    </source>
</evidence>
<dbReference type="InterPro" id="IPR001073">
    <property type="entry name" value="C1q_dom"/>
</dbReference>
<dbReference type="Proteomes" id="UP000596742">
    <property type="component" value="Unassembled WGS sequence"/>
</dbReference>
<dbReference type="EMBL" id="UYJE01007639">
    <property type="protein sequence ID" value="VDI56677.1"/>
    <property type="molecule type" value="Genomic_DNA"/>
</dbReference>
<dbReference type="Gene3D" id="2.60.120.40">
    <property type="match status" value="1"/>
</dbReference>
<reference evidence="2" key="1">
    <citation type="submission" date="2018-11" db="EMBL/GenBank/DDBJ databases">
        <authorList>
            <person name="Alioto T."/>
            <person name="Alioto T."/>
        </authorList>
    </citation>
    <scope>NUCLEOTIDE SEQUENCE</scope>
</reference>
<protein>
    <recommendedName>
        <fullName evidence="1">C1q domain-containing protein</fullName>
    </recommendedName>
</protein>
<evidence type="ECO:0000313" key="2">
    <source>
        <dbReference type="EMBL" id="VDI56677.1"/>
    </source>
</evidence>
<dbReference type="SMART" id="SM00110">
    <property type="entry name" value="C1Q"/>
    <property type="match status" value="1"/>
</dbReference>
<dbReference type="AlphaFoldDB" id="A0A8B6FZM2"/>
<sequence>MMLLTQKYTTLEWDYNKLQTSHNDLQKAHTVLQEQLNIQSSFNNNTDTKIRKSEKEIEILSNKSIAVDNELSVLKQLGNIKPIQDISALQQNVQILQTQTHTLNMKEQARSQDFLALFNMTMESKKDFSVQFHNQTVAMSALENRINDRLTDSEKHENLTFSLIQDQISNNAEQVAITAHYPRYENVLSGSVMKFDDVQFSVGINNLSDFKSTGKFVCGKSGLYMISVSIMSYTNGAVFSIYLNGKDISDTYISNNVGNKWHTGTDVIAEQLQIGDNVWVQSISNMFVNNGRYSSFTIIKVK</sequence>
<accession>A0A8B6FZM2</accession>
<dbReference type="OrthoDB" id="10460406at2759"/>
<proteinExistence type="predicted"/>
<feature type="domain" description="C1q" evidence="1">
    <location>
        <begin position="168"/>
        <end position="301"/>
    </location>
</feature>
<comment type="caution">
    <text evidence="2">The sequence shown here is derived from an EMBL/GenBank/DDBJ whole genome shotgun (WGS) entry which is preliminary data.</text>
</comment>
<dbReference type="InterPro" id="IPR008983">
    <property type="entry name" value="Tumour_necrosis_fac-like_dom"/>
</dbReference>
<keyword evidence="3" id="KW-1185">Reference proteome</keyword>
<dbReference type="SUPFAM" id="SSF49842">
    <property type="entry name" value="TNF-like"/>
    <property type="match status" value="1"/>
</dbReference>
<organism evidence="2 3">
    <name type="scientific">Mytilus galloprovincialis</name>
    <name type="common">Mediterranean mussel</name>
    <dbReference type="NCBI Taxonomy" id="29158"/>
    <lineage>
        <taxon>Eukaryota</taxon>
        <taxon>Metazoa</taxon>
        <taxon>Spiralia</taxon>
        <taxon>Lophotrochozoa</taxon>
        <taxon>Mollusca</taxon>
        <taxon>Bivalvia</taxon>
        <taxon>Autobranchia</taxon>
        <taxon>Pteriomorphia</taxon>
        <taxon>Mytilida</taxon>
        <taxon>Mytiloidea</taxon>
        <taxon>Mytilidae</taxon>
        <taxon>Mytilinae</taxon>
        <taxon>Mytilus</taxon>
    </lineage>
</organism>
<gene>
    <name evidence="2" type="ORF">MGAL_10B071644</name>
</gene>
<dbReference type="Pfam" id="PF00386">
    <property type="entry name" value="C1q"/>
    <property type="match status" value="1"/>
</dbReference>
<evidence type="ECO:0000259" key="1">
    <source>
        <dbReference type="SMART" id="SM00110"/>
    </source>
</evidence>
<name>A0A8B6FZM2_MYTGA</name>